<evidence type="ECO:0000313" key="3">
    <source>
        <dbReference type="Proteomes" id="UP000198775"/>
    </source>
</evidence>
<name>A0A1H8WU38_9EURY</name>
<accession>A0A1H8WU38</accession>
<dbReference type="InterPro" id="IPR050834">
    <property type="entry name" value="Glycosyltransf_2"/>
</dbReference>
<evidence type="ECO:0000313" key="2">
    <source>
        <dbReference type="EMBL" id="SEP31141.1"/>
    </source>
</evidence>
<evidence type="ECO:0000259" key="1">
    <source>
        <dbReference type="Pfam" id="PF00535"/>
    </source>
</evidence>
<sequence>MPIHHPITHPDPNVSVVIPTIPENEYEVPPALVNQTADKYEVIVVSDASINRCEARNRGIKTAEADVIAQTDDDCRPPVTWIERIANHFDSDPELVLLEGFLDKLDREPRGYVGANLAYRKESALKIGGFDSALSGWRADTDFGWRMEDEYGVEHCQADTMNVIEHIGPLRTTVNRSLERKFRMRHPQKYFSIIFDPDIRYSYEVGLIIGKIYSVNPRLGEKIIKKRTLINKLRDENITTNV</sequence>
<dbReference type="Proteomes" id="UP000198775">
    <property type="component" value="Unassembled WGS sequence"/>
</dbReference>
<dbReference type="CDD" id="cd00761">
    <property type="entry name" value="Glyco_tranf_GTA_type"/>
    <property type="match status" value="1"/>
</dbReference>
<protein>
    <submittedName>
        <fullName evidence="2">Glycosyl transferase family 2</fullName>
    </submittedName>
</protein>
<dbReference type="RefSeq" id="WP_139203771.1">
    <property type="nucleotide sequence ID" value="NZ_FOCX01000077.1"/>
</dbReference>
<dbReference type="OrthoDB" id="46222at2157"/>
<dbReference type="InterPro" id="IPR029044">
    <property type="entry name" value="Nucleotide-diphossugar_trans"/>
</dbReference>
<dbReference type="EMBL" id="FOCX01000077">
    <property type="protein sequence ID" value="SEP31141.1"/>
    <property type="molecule type" value="Genomic_DNA"/>
</dbReference>
<dbReference type="PANTHER" id="PTHR43685">
    <property type="entry name" value="GLYCOSYLTRANSFERASE"/>
    <property type="match status" value="1"/>
</dbReference>
<dbReference type="SUPFAM" id="SSF53448">
    <property type="entry name" value="Nucleotide-diphospho-sugar transferases"/>
    <property type="match status" value="1"/>
</dbReference>
<organism evidence="2 3">
    <name type="scientific">Halorientalis persicus</name>
    <dbReference type="NCBI Taxonomy" id="1367881"/>
    <lineage>
        <taxon>Archaea</taxon>
        <taxon>Methanobacteriati</taxon>
        <taxon>Methanobacteriota</taxon>
        <taxon>Stenosarchaea group</taxon>
        <taxon>Halobacteria</taxon>
        <taxon>Halobacteriales</taxon>
        <taxon>Haloarculaceae</taxon>
        <taxon>Halorientalis</taxon>
    </lineage>
</organism>
<gene>
    <name evidence="2" type="ORF">SAMN05216388_10775</name>
</gene>
<dbReference type="InterPro" id="IPR001173">
    <property type="entry name" value="Glyco_trans_2-like"/>
</dbReference>
<dbReference type="PANTHER" id="PTHR43685:SF2">
    <property type="entry name" value="GLYCOSYLTRANSFERASE 2-LIKE DOMAIN-CONTAINING PROTEIN"/>
    <property type="match status" value="1"/>
</dbReference>
<dbReference type="AlphaFoldDB" id="A0A1H8WU38"/>
<keyword evidence="3" id="KW-1185">Reference proteome</keyword>
<dbReference type="GO" id="GO:0016740">
    <property type="term" value="F:transferase activity"/>
    <property type="evidence" value="ECO:0007669"/>
    <property type="project" value="UniProtKB-KW"/>
</dbReference>
<proteinExistence type="predicted"/>
<keyword evidence="2" id="KW-0808">Transferase</keyword>
<reference evidence="3" key="1">
    <citation type="submission" date="2016-10" db="EMBL/GenBank/DDBJ databases">
        <authorList>
            <person name="Varghese N."/>
            <person name="Submissions S."/>
        </authorList>
    </citation>
    <scope>NUCLEOTIDE SEQUENCE [LARGE SCALE GENOMIC DNA]</scope>
    <source>
        <strain evidence="3">IBRC-M 10043</strain>
    </source>
</reference>
<dbReference type="Pfam" id="PF00535">
    <property type="entry name" value="Glycos_transf_2"/>
    <property type="match status" value="1"/>
</dbReference>
<dbReference type="Gene3D" id="3.90.550.10">
    <property type="entry name" value="Spore Coat Polysaccharide Biosynthesis Protein SpsA, Chain A"/>
    <property type="match status" value="1"/>
</dbReference>
<feature type="domain" description="Glycosyltransferase 2-like" evidence="1">
    <location>
        <begin position="54"/>
        <end position="97"/>
    </location>
</feature>